<reference evidence="2 3" key="1">
    <citation type="submission" date="2020-12" db="EMBL/GenBank/DDBJ databases">
        <title>Pseudomonas schmalbachii sp. nov. isolated from millipede gut.</title>
        <authorList>
            <person name="Shelomi M."/>
        </authorList>
    </citation>
    <scope>NUCLEOTIDE SEQUENCE [LARGE SCALE GENOMIC DNA]</scope>
    <source>
        <strain evidence="2 3">Milli4</strain>
    </source>
</reference>
<keyword evidence="3" id="KW-1185">Reference proteome</keyword>
<dbReference type="RefSeq" id="WP_208313586.1">
    <property type="nucleotide sequence ID" value="NZ_JAELYA010000003.1"/>
</dbReference>
<evidence type="ECO:0000313" key="3">
    <source>
        <dbReference type="Proteomes" id="UP000669060"/>
    </source>
</evidence>
<accession>A0ABS3TPR1</accession>
<feature type="domain" description="Aminoglycoside phosphotransferase" evidence="1">
    <location>
        <begin position="53"/>
        <end position="296"/>
    </location>
</feature>
<dbReference type="Gene3D" id="3.90.1200.10">
    <property type="match status" value="1"/>
</dbReference>
<name>A0ABS3TPR1_9PSED</name>
<dbReference type="EMBL" id="JAELYA010000003">
    <property type="protein sequence ID" value="MBO3275644.1"/>
    <property type="molecule type" value="Genomic_DNA"/>
</dbReference>
<dbReference type="InterPro" id="IPR011009">
    <property type="entry name" value="Kinase-like_dom_sf"/>
</dbReference>
<dbReference type="Pfam" id="PF01636">
    <property type="entry name" value="APH"/>
    <property type="match status" value="1"/>
</dbReference>
<dbReference type="InterPro" id="IPR051678">
    <property type="entry name" value="AGP_Transferase"/>
</dbReference>
<evidence type="ECO:0000259" key="1">
    <source>
        <dbReference type="Pfam" id="PF01636"/>
    </source>
</evidence>
<dbReference type="InterPro" id="IPR002575">
    <property type="entry name" value="Aminoglycoside_PTrfase"/>
</dbReference>
<comment type="caution">
    <text evidence="2">The sequence shown here is derived from an EMBL/GenBank/DDBJ whole genome shotgun (WGS) entry which is preliminary data.</text>
</comment>
<gene>
    <name evidence="2" type="ORF">JFY56_10450</name>
</gene>
<dbReference type="Proteomes" id="UP000669060">
    <property type="component" value="Unassembled WGS sequence"/>
</dbReference>
<protein>
    <submittedName>
        <fullName evidence="2">Phosphotransferase family protein</fullName>
    </submittedName>
</protein>
<dbReference type="PANTHER" id="PTHR21310:SF40">
    <property type="entry name" value="AMINOGLYCOSIDE PHOSPHOTRANSFERASE DOMAIN-CONTAINING PROTEIN-RELATED"/>
    <property type="match status" value="1"/>
</dbReference>
<sequence>MSGIHSIPESSASVWPAGVALRDEAEMRQLDWPRIARYLAGHGLVLDPHTPPRQFVGGLANFNFLLRVNDTWMVLRRPPDGPLPPGANDMAREHRILSRLWEELPFAPRSYHLCEDAEIAGAPFLLIEFRQGLVLHGGSVSPLAATVETGQALSGMLVDTLVAIHAVDPERVGLGTLGRPEGFFRRTAQGWAKRAELVSGGTLPTAAVEAVRWLEQCAEPAATTPVLLHNDFKLNNIIIDPHSLKPSAVVDWDMGTRGDAMFDLTTLLSYWSEAGDPDCMQRLEQMPSLNPGFASREAFANAYAAATGRSLADIKPWRVLTMFKLGVVFQQLHSRYVSGETNDPRYVGFGQLGLELHEFTLDVINERIF</sequence>
<dbReference type="SUPFAM" id="SSF56112">
    <property type="entry name" value="Protein kinase-like (PK-like)"/>
    <property type="match status" value="1"/>
</dbReference>
<dbReference type="InterPro" id="IPR041726">
    <property type="entry name" value="ACAD10_11_N"/>
</dbReference>
<evidence type="ECO:0000313" key="2">
    <source>
        <dbReference type="EMBL" id="MBO3275644.1"/>
    </source>
</evidence>
<organism evidence="2 3">
    <name type="scientific">Pseudomonas schmalbachii</name>
    <dbReference type="NCBI Taxonomy" id="2816993"/>
    <lineage>
        <taxon>Bacteria</taxon>
        <taxon>Pseudomonadati</taxon>
        <taxon>Pseudomonadota</taxon>
        <taxon>Gammaproteobacteria</taxon>
        <taxon>Pseudomonadales</taxon>
        <taxon>Pseudomonadaceae</taxon>
        <taxon>Pseudomonas</taxon>
    </lineage>
</organism>
<proteinExistence type="predicted"/>
<dbReference type="CDD" id="cd05154">
    <property type="entry name" value="ACAD10_11_N-like"/>
    <property type="match status" value="1"/>
</dbReference>
<dbReference type="Gene3D" id="3.30.200.20">
    <property type="entry name" value="Phosphorylase Kinase, domain 1"/>
    <property type="match status" value="1"/>
</dbReference>
<dbReference type="PANTHER" id="PTHR21310">
    <property type="entry name" value="AMINOGLYCOSIDE PHOSPHOTRANSFERASE-RELATED-RELATED"/>
    <property type="match status" value="1"/>
</dbReference>